<proteinExistence type="predicted"/>
<evidence type="ECO:0000256" key="1">
    <source>
        <dbReference type="SAM" id="MobiDB-lite"/>
    </source>
</evidence>
<reference evidence="2" key="1">
    <citation type="submission" date="2020-11" db="EMBL/GenBank/DDBJ databases">
        <authorList>
            <person name="Tran Van P."/>
        </authorList>
    </citation>
    <scope>NUCLEOTIDE SEQUENCE</scope>
</reference>
<organism evidence="2">
    <name type="scientific">Timema poppense</name>
    <name type="common">Walking stick</name>
    <dbReference type="NCBI Taxonomy" id="170557"/>
    <lineage>
        <taxon>Eukaryota</taxon>
        <taxon>Metazoa</taxon>
        <taxon>Ecdysozoa</taxon>
        <taxon>Arthropoda</taxon>
        <taxon>Hexapoda</taxon>
        <taxon>Insecta</taxon>
        <taxon>Pterygota</taxon>
        <taxon>Neoptera</taxon>
        <taxon>Polyneoptera</taxon>
        <taxon>Phasmatodea</taxon>
        <taxon>Timematodea</taxon>
        <taxon>Timematoidea</taxon>
        <taxon>Timematidae</taxon>
        <taxon>Timema</taxon>
    </lineage>
</organism>
<feature type="region of interest" description="Disordered" evidence="1">
    <location>
        <begin position="25"/>
        <end position="44"/>
    </location>
</feature>
<protein>
    <submittedName>
        <fullName evidence="2">Uncharacterized protein</fullName>
    </submittedName>
</protein>
<dbReference type="AlphaFoldDB" id="A0A7R9DIW5"/>
<accession>A0A7R9DIW5</accession>
<evidence type="ECO:0000313" key="2">
    <source>
        <dbReference type="EMBL" id="CAD7415546.1"/>
    </source>
</evidence>
<dbReference type="EMBL" id="OD009449">
    <property type="protein sequence ID" value="CAD7415546.1"/>
    <property type="molecule type" value="Genomic_DNA"/>
</dbReference>
<feature type="region of interest" description="Disordered" evidence="1">
    <location>
        <begin position="723"/>
        <end position="772"/>
    </location>
</feature>
<gene>
    <name evidence="2" type="ORF">TPSB3V08_LOCUS10400</name>
</gene>
<name>A0A7R9DIW5_TIMPO</name>
<sequence>MSGLREVIKLAFESKLNSSEGVRHFRKVASSSQTRPRPRKRREKQITESLQAREEEWKPSNQVKAGISFEAKLKLIFVSKPSRSWYMFRSKVQADICFEAKLKLIFVSKPSRSWYMFRSKVQTDICFEAKLKLIFVSKPSRSWYMFRSQVEAGICFEAKSKLTGNVQCLLATHTTKLFEPKFLELLIGNIPEEDIEIVFMGLAGYVFVLAVDLATKQTLVLKLLFHSAHSVANILPLKGASLKFCSHIAIIISTGSVVSVTPDPAYKSLEYATAYLPTHVASVCGVHDKILCGDKVDLWLCQIQGDMHVDMKSKMLPIKGVTAVCAVVGTSNAVTVTSYGNMYQMDVELCLNEERDSLVHTPMETDVESTETSEIFEAICSATKQLETLNYEIAKENRILEGISLAMRVDHLKTYFQVKVKVHDTGHVSSYVAEEHNPGTEIPNRLGNYILEMDVANSTNETYDSPTWSLNVCVNIEKESFINMIPLAHGLSRNHPFKLLMPISIPTPGVPVKLSCNLVSRLLRPSLESNRSWIIVPVADLTLDVSYFLTPRLETVALRCVHRKYDITSLTDDLLRMAQQNILGKIEINYVEQVRLNNNVDKKYELKLRHKTELKTLWVEVVKNCLHRNLKFKQSSYMEGIGEDVPKSLALYLGSSNLKLDFNPGCNTLTVLCTDLKILHAMKRYLLTLGLSGTDRRVVYIDSRLFTEAKRLSAPLSHRRERADTGLAVSQRATGRVTSEEQADTGLAVSQRATGRVTSEEQADTGLAVSQRATGRVISEEQADNGLAVSQRATGRVTNEEQADNGLVSQRATGRVITCRVIYGVESTATSTEHILNHYYRLGWPQKTYFSNLELKSASMRNAKRRESEARSGTAVLEIKL</sequence>